<dbReference type="PANTHER" id="PTHR21715">
    <property type="entry name" value="RH04127P"/>
    <property type="match status" value="1"/>
</dbReference>
<dbReference type="CDD" id="cd00201">
    <property type="entry name" value="WW"/>
    <property type="match status" value="1"/>
</dbReference>
<dbReference type="WBParaSite" id="TREG1_30040.1">
    <property type="protein sequence ID" value="TREG1_30040.1"/>
    <property type="gene ID" value="TREG1_30040"/>
</dbReference>
<accession>A0A183X264</accession>
<dbReference type="InterPro" id="IPR053233">
    <property type="entry name" value="ABRA-related"/>
</dbReference>
<dbReference type="PROSITE" id="PS50020">
    <property type="entry name" value="WW_DOMAIN_2"/>
    <property type="match status" value="1"/>
</dbReference>
<name>A0A183X264_TRIRE</name>
<dbReference type="PANTHER" id="PTHR21715:SF0">
    <property type="entry name" value="RH04127P"/>
    <property type="match status" value="1"/>
</dbReference>
<proteinExistence type="predicted"/>
<feature type="region of interest" description="Disordered" evidence="1">
    <location>
        <begin position="181"/>
        <end position="201"/>
    </location>
</feature>
<dbReference type="Pfam" id="PF00397">
    <property type="entry name" value="WW"/>
    <property type="match status" value="1"/>
</dbReference>
<evidence type="ECO:0000313" key="3">
    <source>
        <dbReference type="WBParaSite" id="TREG1_30040.1"/>
    </source>
</evidence>
<dbReference type="Gene3D" id="3.30.1470.10">
    <property type="entry name" value="Photosystem I PsaD, reaction center subunit II"/>
    <property type="match status" value="1"/>
</dbReference>
<dbReference type="AlphaFoldDB" id="A0A183X264"/>
<dbReference type="Proteomes" id="UP000050795">
    <property type="component" value="Unassembled WGS sequence"/>
</dbReference>
<dbReference type="SUPFAM" id="SSF51045">
    <property type="entry name" value="WW domain"/>
    <property type="match status" value="1"/>
</dbReference>
<evidence type="ECO:0000313" key="2">
    <source>
        <dbReference type="Proteomes" id="UP000050795"/>
    </source>
</evidence>
<reference evidence="3" key="2">
    <citation type="submission" date="2023-11" db="UniProtKB">
        <authorList>
            <consortium name="WormBaseParasite"/>
        </authorList>
    </citation>
    <scope>IDENTIFICATION</scope>
</reference>
<organism evidence="2 3">
    <name type="scientific">Trichobilharzia regenti</name>
    <name type="common">Nasal bird schistosome</name>
    <dbReference type="NCBI Taxonomy" id="157069"/>
    <lineage>
        <taxon>Eukaryota</taxon>
        <taxon>Metazoa</taxon>
        <taxon>Spiralia</taxon>
        <taxon>Lophotrochozoa</taxon>
        <taxon>Platyhelminthes</taxon>
        <taxon>Trematoda</taxon>
        <taxon>Digenea</taxon>
        <taxon>Strigeidida</taxon>
        <taxon>Schistosomatoidea</taxon>
        <taxon>Schistosomatidae</taxon>
        <taxon>Trichobilharzia</taxon>
    </lineage>
</organism>
<dbReference type="SMART" id="SM00456">
    <property type="entry name" value="WW"/>
    <property type="match status" value="1"/>
</dbReference>
<reference evidence="2" key="1">
    <citation type="submission" date="2022-06" db="EMBL/GenBank/DDBJ databases">
        <authorList>
            <person name="Berger JAMES D."/>
            <person name="Berger JAMES D."/>
        </authorList>
    </citation>
    <scope>NUCLEOTIDE SEQUENCE [LARGE SCALE GENOMIC DNA]</scope>
</reference>
<protein>
    <submittedName>
        <fullName evidence="3">WW domain-containing protein</fullName>
    </submittedName>
</protein>
<dbReference type="InterPro" id="IPR036020">
    <property type="entry name" value="WW_dom_sf"/>
</dbReference>
<dbReference type="OrthoDB" id="6344460at2759"/>
<evidence type="ECO:0000256" key="1">
    <source>
        <dbReference type="SAM" id="MobiDB-lite"/>
    </source>
</evidence>
<keyword evidence="2" id="KW-1185">Reference proteome</keyword>
<dbReference type="InterPro" id="IPR001202">
    <property type="entry name" value="WW_dom"/>
</dbReference>
<sequence length="617" mass="72200">MAACINGQVILEEKYERYCEFTKTEITDYANWLGVNLEQEPDLYPIIYEGIRAPLPKDWKPCMNTDGDIYYFNFTTGQSIWEHPCDVYYRNIVLEYKRKKRDVNSNSGTRRLLKIPQYQTTFNPAGDLKLLRIEKYSQPTRIRISNDDLTTVSHSHDQELSEEGMIPRNLNKTRLLIIRERKPLKKSQRYPENNKNSLRDSRCPQQAMLNKTIPEYNKTLLSLPLVDQVDADLLDSPYLSNSDDFMKTNTVRQHSTNKSQDITETLEEETQSNQCSKVINYSKLFKQYPIDKQMEKFKSTAVVSNTDKNEIDTLSNKQLHNTSSACVTQLLDKMDKHHKEVLGANERLCCMQKELVNWCNEIEKHLYDIDNQNKILIRKEKDSTLRINNASYISSVQQTDQLTKRDNSLPNPLSFNTYPSNITLCGAHNLQLSTNHSRKRPHSCDDYFLMKDNQNDTLSKKTVGTNNMLVRRNQNESPLDITDTQFHSQIKHLSRFDKFKMQYPFVDDLKYQSKHENISLEIRNHVNLNLPPTDDKITLKKLKENLPDNKQRSTFIDWEKLSSNLAKIRSESYGHKSQGLDKNISQHTINRHLEDYTKWLKTAEAYMRILQSNELIC</sequence>